<dbReference type="Gene3D" id="1.10.510.10">
    <property type="entry name" value="Transferase(Phosphotransferase) domain 1"/>
    <property type="match status" value="1"/>
</dbReference>
<dbReference type="EMBL" id="JAAAHY010001049">
    <property type="protein sequence ID" value="KAF9953353.1"/>
    <property type="molecule type" value="Genomic_DNA"/>
</dbReference>
<dbReference type="AlphaFoldDB" id="A0A9P6LYW3"/>
<dbReference type="OrthoDB" id="4062651at2759"/>
<dbReference type="SMART" id="SM00220">
    <property type="entry name" value="S_TKc"/>
    <property type="match status" value="1"/>
</dbReference>
<dbReference type="SUPFAM" id="SSF56112">
    <property type="entry name" value="Protein kinase-like (PK-like)"/>
    <property type="match status" value="1"/>
</dbReference>
<dbReference type="InterPro" id="IPR011009">
    <property type="entry name" value="Kinase-like_dom_sf"/>
</dbReference>
<feature type="compositionally biased region" description="Low complexity" evidence="1">
    <location>
        <begin position="86"/>
        <end position="103"/>
    </location>
</feature>
<protein>
    <recommendedName>
        <fullName evidence="2">Protein kinase domain-containing protein</fullName>
    </recommendedName>
</protein>
<accession>A0A9P6LYW3</accession>
<comment type="caution">
    <text evidence="3">The sequence shown here is derived from an EMBL/GenBank/DDBJ whole genome shotgun (WGS) entry which is preliminary data.</text>
</comment>
<dbReference type="InterPro" id="IPR000719">
    <property type="entry name" value="Prot_kinase_dom"/>
</dbReference>
<name>A0A9P6LYW3_MORAP</name>
<evidence type="ECO:0000259" key="2">
    <source>
        <dbReference type="PROSITE" id="PS50011"/>
    </source>
</evidence>
<dbReference type="Proteomes" id="UP000738359">
    <property type="component" value="Unassembled WGS sequence"/>
</dbReference>
<dbReference type="GO" id="GO:0004672">
    <property type="term" value="F:protein kinase activity"/>
    <property type="evidence" value="ECO:0007669"/>
    <property type="project" value="InterPro"/>
</dbReference>
<dbReference type="PROSITE" id="PS50011">
    <property type="entry name" value="PROTEIN_KINASE_DOM"/>
    <property type="match status" value="1"/>
</dbReference>
<dbReference type="GO" id="GO:0005524">
    <property type="term" value="F:ATP binding"/>
    <property type="evidence" value="ECO:0007669"/>
    <property type="project" value="InterPro"/>
</dbReference>
<dbReference type="PANTHER" id="PTHR24347">
    <property type="entry name" value="SERINE/THREONINE-PROTEIN KINASE"/>
    <property type="match status" value="1"/>
</dbReference>
<sequence>MAATSISTQTSALKLDLVSPAAKLFSSKAKAPASKPTAVPLPVAVNGTVSAATASSALAASLLPPLPASPTASGLPTASSGYFGASSGTTGTSNAGSNSKGSSQHPRSQQRHMTMVSLPYRNTLLQRRQQQQQHRSSYGHGHPLIQQIQTHIRSTSSSQYSVILSPGLHKKTQSTHLAGKLEDIMSSPMMRGPLNAAADKASKAAALSGPHALHDPSEALMETELQGRESETEKETDYVYTAPCEHHPSKGQTDYLVNDMFPKLEASHDLSTIEFGIRIADFMPLAFKTVPVAGLAEKELELLHGLGNLPNVIQLQDSFVNDNGDTVLVLPMLKKFECQAVNQSLCSVRKTLKQILTGLAAVHAKNIVHLDINPSNLMVTHAKKDLVIIDFGLSMTVDRRPQTGTTETPLIPVCGTTGYIAPEILSPETYKAHDPTVADLYSLGIVLGEMLEPYIPDCDLHYFGSKYLSIQNTNQTVALLNDFISQGCYYPRVLLQAADLLRNMLAEDPRERTSAQELLRSHPFLTESASAGCSGSSGTLELCDWSRRVQEIKYQKYLCQEQNGCEVYRYR</sequence>
<gene>
    <name evidence="3" type="ORF">BGZ70_000281</name>
</gene>
<proteinExistence type="predicted"/>
<organism evidence="3 4">
    <name type="scientific">Mortierella alpina</name>
    <name type="common">Oleaginous fungus</name>
    <name type="synonym">Mortierella renispora</name>
    <dbReference type="NCBI Taxonomy" id="64518"/>
    <lineage>
        <taxon>Eukaryota</taxon>
        <taxon>Fungi</taxon>
        <taxon>Fungi incertae sedis</taxon>
        <taxon>Mucoromycota</taxon>
        <taxon>Mortierellomycotina</taxon>
        <taxon>Mortierellomycetes</taxon>
        <taxon>Mortierellales</taxon>
        <taxon>Mortierellaceae</taxon>
        <taxon>Mortierella</taxon>
    </lineage>
</organism>
<evidence type="ECO:0000313" key="3">
    <source>
        <dbReference type="EMBL" id="KAF9953353.1"/>
    </source>
</evidence>
<feature type="domain" description="Protein kinase" evidence="2">
    <location>
        <begin position="250"/>
        <end position="525"/>
    </location>
</feature>
<reference evidence="3" key="1">
    <citation type="journal article" date="2020" name="Fungal Divers.">
        <title>Resolving the Mortierellaceae phylogeny through synthesis of multi-gene phylogenetics and phylogenomics.</title>
        <authorList>
            <person name="Vandepol N."/>
            <person name="Liber J."/>
            <person name="Desiro A."/>
            <person name="Na H."/>
            <person name="Kennedy M."/>
            <person name="Barry K."/>
            <person name="Grigoriev I.V."/>
            <person name="Miller A.N."/>
            <person name="O'Donnell K."/>
            <person name="Stajich J.E."/>
            <person name="Bonito G."/>
        </authorList>
    </citation>
    <scope>NUCLEOTIDE SEQUENCE</scope>
    <source>
        <strain evidence="3">CK1249</strain>
    </source>
</reference>
<dbReference type="Pfam" id="PF00069">
    <property type="entry name" value="Pkinase"/>
    <property type="match status" value="1"/>
</dbReference>
<evidence type="ECO:0000256" key="1">
    <source>
        <dbReference type="SAM" id="MobiDB-lite"/>
    </source>
</evidence>
<keyword evidence="4" id="KW-1185">Reference proteome</keyword>
<feature type="region of interest" description="Disordered" evidence="1">
    <location>
        <begin position="86"/>
        <end position="111"/>
    </location>
</feature>
<evidence type="ECO:0000313" key="4">
    <source>
        <dbReference type="Proteomes" id="UP000738359"/>
    </source>
</evidence>